<reference evidence="19 20" key="1">
    <citation type="submission" date="2017-09" db="EMBL/GenBank/DDBJ databases">
        <title>Bacterial strain isolated from the female urinary microbiota.</title>
        <authorList>
            <person name="Thomas-White K."/>
            <person name="Kumar N."/>
            <person name="Forster S."/>
            <person name="Putonti C."/>
            <person name="Lawley T."/>
            <person name="Wolfe A.J."/>
        </authorList>
    </citation>
    <scope>NUCLEOTIDE SEQUENCE [LARGE SCALE GENOMIC DNA]</scope>
    <source>
        <strain evidence="19 20">UMB0908</strain>
    </source>
</reference>
<keyword evidence="15" id="KW-0342">GTP-binding</keyword>
<comment type="pathway">
    <text evidence="6">Cofactor biosynthesis; adenosylcobalamin biosynthesis; adenosylcobalamin from cob(II)yrinate a,c-diamide: step 5/7.</text>
</comment>
<evidence type="ECO:0000313" key="21">
    <source>
        <dbReference type="Proteomes" id="UP000589552"/>
    </source>
</evidence>
<evidence type="ECO:0000313" key="18">
    <source>
        <dbReference type="EMBL" id="NMF09316.1"/>
    </source>
</evidence>
<keyword evidence="14" id="KW-0067">ATP-binding</keyword>
<dbReference type="GO" id="GO:0043752">
    <property type="term" value="F:adenosylcobinamide kinase activity"/>
    <property type="evidence" value="ECO:0007669"/>
    <property type="project" value="UniProtKB-EC"/>
</dbReference>
<comment type="catalytic activity">
    <reaction evidence="1">
        <text>adenosylcob(III)inamide + ATP = adenosylcob(III)inamide phosphate + ADP + H(+)</text>
        <dbReference type="Rhea" id="RHEA:15769"/>
        <dbReference type="ChEBI" id="CHEBI:2480"/>
        <dbReference type="ChEBI" id="CHEBI:15378"/>
        <dbReference type="ChEBI" id="CHEBI:30616"/>
        <dbReference type="ChEBI" id="CHEBI:58502"/>
        <dbReference type="ChEBI" id="CHEBI:456216"/>
        <dbReference type="EC" id="2.7.1.156"/>
    </reaction>
</comment>
<evidence type="ECO:0000256" key="12">
    <source>
        <dbReference type="ARBA" id="ARBA00022741"/>
    </source>
</evidence>
<comment type="function">
    <text evidence="4">Catalyzes ATP-dependent phosphorylation of adenosylcobinamide and addition of GMP to adenosylcobinamide phosphate.</text>
</comment>
<evidence type="ECO:0000256" key="16">
    <source>
        <dbReference type="ARBA" id="ARBA00029570"/>
    </source>
</evidence>
<name>A0A2N6SWM7_9CORY</name>
<evidence type="ECO:0000256" key="5">
    <source>
        <dbReference type="ARBA" id="ARBA00004692"/>
    </source>
</evidence>
<dbReference type="PANTHER" id="PTHR34848:SF1">
    <property type="entry name" value="BIFUNCTIONAL ADENOSYLCOBALAMIN BIOSYNTHESIS PROTEIN COBU"/>
    <property type="match status" value="1"/>
</dbReference>
<dbReference type="EC" id="2.7.1.156" evidence="8"/>
<dbReference type="EMBL" id="JABAGA010000003">
    <property type="protein sequence ID" value="NMF09316.1"/>
    <property type="molecule type" value="Genomic_DNA"/>
</dbReference>
<dbReference type="PANTHER" id="PTHR34848">
    <property type="match status" value="1"/>
</dbReference>
<dbReference type="EC" id="2.7.7.62" evidence="9"/>
<dbReference type="GO" id="GO:0005525">
    <property type="term" value="F:GTP binding"/>
    <property type="evidence" value="ECO:0007669"/>
    <property type="project" value="UniProtKB-KW"/>
</dbReference>
<dbReference type="Gene3D" id="3.40.50.300">
    <property type="entry name" value="P-loop containing nucleotide triphosphate hydrolases"/>
    <property type="match status" value="1"/>
</dbReference>
<dbReference type="Proteomes" id="UP000235363">
    <property type="component" value="Unassembled WGS sequence"/>
</dbReference>
<evidence type="ECO:0000256" key="4">
    <source>
        <dbReference type="ARBA" id="ARBA00003889"/>
    </source>
</evidence>
<comment type="catalytic activity">
    <reaction evidence="3">
        <text>adenosylcob(III)inamide + GTP = adenosylcob(III)inamide phosphate + GDP + H(+)</text>
        <dbReference type="Rhea" id="RHEA:15765"/>
        <dbReference type="ChEBI" id="CHEBI:2480"/>
        <dbReference type="ChEBI" id="CHEBI:15378"/>
        <dbReference type="ChEBI" id="CHEBI:37565"/>
        <dbReference type="ChEBI" id="CHEBI:58189"/>
        <dbReference type="ChEBI" id="CHEBI:58502"/>
        <dbReference type="EC" id="2.7.1.156"/>
    </reaction>
</comment>
<organism evidence="19 20">
    <name type="scientific">Corynebacterium xerosis</name>
    <dbReference type="NCBI Taxonomy" id="1725"/>
    <lineage>
        <taxon>Bacteria</taxon>
        <taxon>Bacillati</taxon>
        <taxon>Actinomycetota</taxon>
        <taxon>Actinomycetes</taxon>
        <taxon>Mycobacteriales</taxon>
        <taxon>Corynebacteriaceae</taxon>
        <taxon>Corynebacterium</taxon>
    </lineage>
</organism>
<evidence type="ECO:0000256" key="3">
    <source>
        <dbReference type="ARBA" id="ARBA00001522"/>
    </source>
</evidence>
<evidence type="ECO:0000256" key="6">
    <source>
        <dbReference type="ARBA" id="ARBA00005159"/>
    </source>
</evidence>
<comment type="catalytic activity">
    <reaction evidence="2">
        <text>adenosylcob(III)inamide phosphate + GTP + H(+) = adenosylcob(III)inamide-GDP + diphosphate</text>
        <dbReference type="Rhea" id="RHEA:22712"/>
        <dbReference type="ChEBI" id="CHEBI:15378"/>
        <dbReference type="ChEBI" id="CHEBI:33019"/>
        <dbReference type="ChEBI" id="CHEBI:37565"/>
        <dbReference type="ChEBI" id="CHEBI:58502"/>
        <dbReference type="ChEBI" id="CHEBI:60487"/>
        <dbReference type="EC" id="2.7.7.62"/>
    </reaction>
</comment>
<dbReference type="InterPro" id="IPR027417">
    <property type="entry name" value="P-loop_NTPase"/>
</dbReference>
<proteinExistence type="inferred from homology"/>
<dbReference type="STRING" id="1725.WU86_01735"/>
<dbReference type="Proteomes" id="UP000589552">
    <property type="component" value="Unassembled WGS sequence"/>
</dbReference>
<keyword evidence="12" id="KW-0547">Nucleotide-binding</keyword>
<dbReference type="GO" id="GO:0005524">
    <property type="term" value="F:ATP binding"/>
    <property type="evidence" value="ECO:0007669"/>
    <property type="project" value="UniProtKB-KW"/>
</dbReference>
<evidence type="ECO:0000256" key="17">
    <source>
        <dbReference type="ARBA" id="ARBA00030571"/>
    </source>
</evidence>
<keyword evidence="13" id="KW-0418">Kinase</keyword>
<dbReference type="Pfam" id="PF02283">
    <property type="entry name" value="CobU"/>
    <property type="match status" value="1"/>
</dbReference>
<dbReference type="UniPathway" id="UPA00148">
    <property type="reaction ID" value="UER00236"/>
</dbReference>
<reference evidence="18 21" key="2">
    <citation type="submission" date="2020-04" db="EMBL/GenBank/DDBJ databases">
        <authorList>
            <person name="Hitch T.C.A."/>
            <person name="Wylensek D."/>
            <person name="Clavel T."/>
        </authorList>
    </citation>
    <scope>NUCLEOTIDE SEQUENCE [LARGE SCALE GENOMIC DNA]</scope>
    <source>
        <strain evidence="18 21">BL-383-APC-2I</strain>
    </source>
</reference>
<dbReference type="GO" id="GO:0009236">
    <property type="term" value="P:cobalamin biosynthetic process"/>
    <property type="evidence" value="ECO:0007669"/>
    <property type="project" value="UniProtKB-UniPathway"/>
</dbReference>
<protein>
    <recommendedName>
        <fullName evidence="16">Adenosylcobinamide kinase</fullName>
        <ecNumber evidence="8">2.7.1.156</ecNumber>
        <ecNumber evidence="9">2.7.7.62</ecNumber>
    </recommendedName>
    <alternativeName>
        <fullName evidence="17">Adenosylcobinamide-phosphate guanylyltransferase</fullName>
    </alternativeName>
</protein>
<dbReference type="SUPFAM" id="SSF52540">
    <property type="entry name" value="P-loop containing nucleoside triphosphate hydrolases"/>
    <property type="match status" value="1"/>
</dbReference>
<evidence type="ECO:0000256" key="15">
    <source>
        <dbReference type="ARBA" id="ARBA00023134"/>
    </source>
</evidence>
<evidence type="ECO:0000256" key="13">
    <source>
        <dbReference type="ARBA" id="ARBA00022777"/>
    </source>
</evidence>
<dbReference type="AlphaFoldDB" id="A0A2N6SWM7"/>
<comment type="similarity">
    <text evidence="7">Belongs to the CobU/CobP family.</text>
</comment>
<gene>
    <name evidence="19" type="ORF">CJ204_11280</name>
    <name evidence="18" type="ORF">HF852_06840</name>
</gene>
<keyword evidence="11" id="KW-0808">Transferase</keyword>
<evidence type="ECO:0000256" key="14">
    <source>
        <dbReference type="ARBA" id="ARBA00022840"/>
    </source>
</evidence>
<comment type="pathway">
    <text evidence="5">Cofactor biosynthesis; adenosylcobalamin biosynthesis; adenosylcobalamin from cob(II)yrinate a,c-diamide: step 6/7.</text>
</comment>
<sequence length="50" mass="5473">MVTPEVGMGVIPEHRSGRLFRDEIGLLNGRLAEVCDQVVLVVAGMPLRLK</sequence>
<evidence type="ECO:0000256" key="10">
    <source>
        <dbReference type="ARBA" id="ARBA00022573"/>
    </source>
</evidence>
<evidence type="ECO:0000256" key="8">
    <source>
        <dbReference type="ARBA" id="ARBA00012016"/>
    </source>
</evidence>
<evidence type="ECO:0000256" key="11">
    <source>
        <dbReference type="ARBA" id="ARBA00022679"/>
    </source>
</evidence>
<evidence type="ECO:0000313" key="20">
    <source>
        <dbReference type="Proteomes" id="UP000235363"/>
    </source>
</evidence>
<evidence type="ECO:0000256" key="7">
    <source>
        <dbReference type="ARBA" id="ARBA00007490"/>
    </source>
</evidence>
<keyword evidence="10" id="KW-0169">Cobalamin biosynthesis</keyword>
<dbReference type="GO" id="GO:0008820">
    <property type="term" value="F:cobinamide phosphate guanylyltransferase activity"/>
    <property type="evidence" value="ECO:0007669"/>
    <property type="project" value="UniProtKB-EC"/>
</dbReference>
<evidence type="ECO:0000256" key="9">
    <source>
        <dbReference type="ARBA" id="ARBA00012523"/>
    </source>
</evidence>
<dbReference type="InterPro" id="IPR003203">
    <property type="entry name" value="CobU/CobP"/>
</dbReference>
<evidence type="ECO:0000256" key="2">
    <source>
        <dbReference type="ARBA" id="ARBA00000711"/>
    </source>
</evidence>
<dbReference type="EMBL" id="PNHF01000030">
    <property type="protein sequence ID" value="PMC61416.1"/>
    <property type="molecule type" value="Genomic_DNA"/>
</dbReference>
<accession>A0A2N6SWM7</accession>
<evidence type="ECO:0000256" key="1">
    <source>
        <dbReference type="ARBA" id="ARBA00000312"/>
    </source>
</evidence>
<evidence type="ECO:0000313" key="19">
    <source>
        <dbReference type="EMBL" id="PMC61416.1"/>
    </source>
</evidence>
<comment type="caution">
    <text evidence="19">The sequence shown here is derived from an EMBL/GenBank/DDBJ whole genome shotgun (WGS) entry which is preliminary data.</text>
</comment>